<keyword evidence="3" id="KW-0378">Hydrolase</keyword>
<sequence length="142" mass="15680">VSILSSMDLKPESSPREWPVFASTISAGFPSPADDYIENRIDLNEYLVQHKEATFFLRVQGDSMTGLGILNNDLLVVDRSLPVEDGKIVIAAVGGEFTVKQLVHSQKGCILKAANPAYQDIIVDSENDLEVWGVVRWAIHKL</sequence>
<evidence type="ECO:0000256" key="5">
    <source>
        <dbReference type="ARBA" id="ARBA00023204"/>
    </source>
</evidence>
<comment type="similarity">
    <text evidence="1">Belongs to the peptidase S24 family.</text>
</comment>
<dbReference type="PANTHER" id="PTHR33516">
    <property type="entry name" value="LEXA REPRESSOR"/>
    <property type="match status" value="1"/>
</dbReference>
<reference evidence="8" key="1">
    <citation type="submission" date="2018-05" db="EMBL/GenBank/DDBJ databases">
        <authorList>
            <person name="Lanie J.A."/>
            <person name="Ng W.-L."/>
            <person name="Kazmierczak K.M."/>
            <person name="Andrzejewski T.M."/>
            <person name="Davidsen T.M."/>
            <person name="Wayne K.J."/>
            <person name="Tettelin H."/>
            <person name="Glass J.I."/>
            <person name="Rusch D."/>
            <person name="Podicherti R."/>
            <person name="Tsui H.-C.T."/>
            <person name="Winkler M.E."/>
        </authorList>
    </citation>
    <scope>NUCLEOTIDE SEQUENCE</scope>
</reference>
<dbReference type="GO" id="GO:0006281">
    <property type="term" value="P:DNA repair"/>
    <property type="evidence" value="ECO:0007669"/>
    <property type="project" value="UniProtKB-KW"/>
</dbReference>
<dbReference type="CDD" id="cd06529">
    <property type="entry name" value="S24_LexA-like"/>
    <property type="match status" value="1"/>
</dbReference>
<dbReference type="Gene3D" id="2.10.109.10">
    <property type="entry name" value="Umud Fragment, subunit A"/>
    <property type="match status" value="1"/>
</dbReference>
<evidence type="ECO:0000256" key="6">
    <source>
        <dbReference type="ARBA" id="ARBA00023236"/>
    </source>
</evidence>
<keyword evidence="5" id="KW-0234">DNA repair</keyword>
<dbReference type="GO" id="GO:0009432">
    <property type="term" value="P:SOS response"/>
    <property type="evidence" value="ECO:0007669"/>
    <property type="project" value="UniProtKB-KW"/>
</dbReference>
<dbReference type="NCBIfam" id="NF007621">
    <property type="entry name" value="PRK10276.1"/>
    <property type="match status" value="1"/>
</dbReference>
<dbReference type="GO" id="GO:0016787">
    <property type="term" value="F:hydrolase activity"/>
    <property type="evidence" value="ECO:0007669"/>
    <property type="project" value="UniProtKB-KW"/>
</dbReference>
<name>A0A381WEV3_9ZZZZ</name>
<keyword evidence="4" id="KW-0068">Autocatalytic cleavage</keyword>
<dbReference type="InterPro" id="IPR006197">
    <property type="entry name" value="Peptidase_S24_LexA"/>
</dbReference>
<dbReference type="GO" id="GO:0006355">
    <property type="term" value="P:regulation of DNA-templated transcription"/>
    <property type="evidence" value="ECO:0007669"/>
    <property type="project" value="InterPro"/>
</dbReference>
<protein>
    <recommendedName>
        <fullName evidence="7">Peptidase S24/S26A/S26B/S26C domain-containing protein</fullName>
    </recommendedName>
</protein>
<feature type="domain" description="Peptidase S24/S26A/S26B/S26C" evidence="7">
    <location>
        <begin position="19"/>
        <end position="135"/>
    </location>
</feature>
<evidence type="ECO:0000256" key="4">
    <source>
        <dbReference type="ARBA" id="ARBA00022813"/>
    </source>
</evidence>
<evidence type="ECO:0000256" key="1">
    <source>
        <dbReference type="ARBA" id="ARBA00007484"/>
    </source>
</evidence>
<dbReference type="InterPro" id="IPR039418">
    <property type="entry name" value="LexA-like"/>
</dbReference>
<dbReference type="PANTHER" id="PTHR33516:SF2">
    <property type="entry name" value="LEXA REPRESSOR-RELATED"/>
    <property type="match status" value="1"/>
</dbReference>
<evidence type="ECO:0000259" key="7">
    <source>
        <dbReference type="Pfam" id="PF00717"/>
    </source>
</evidence>
<dbReference type="InterPro" id="IPR050077">
    <property type="entry name" value="LexA_repressor"/>
</dbReference>
<proteinExistence type="inferred from homology"/>
<keyword evidence="2" id="KW-0227">DNA damage</keyword>
<dbReference type="InterPro" id="IPR036286">
    <property type="entry name" value="LexA/Signal_pep-like_sf"/>
</dbReference>
<dbReference type="EMBL" id="UINC01011590">
    <property type="protein sequence ID" value="SVA51059.1"/>
    <property type="molecule type" value="Genomic_DNA"/>
</dbReference>
<evidence type="ECO:0000256" key="3">
    <source>
        <dbReference type="ARBA" id="ARBA00022801"/>
    </source>
</evidence>
<dbReference type="InterPro" id="IPR015927">
    <property type="entry name" value="Peptidase_S24_S26A/B/C"/>
</dbReference>
<evidence type="ECO:0000256" key="2">
    <source>
        <dbReference type="ARBA" id="ARBA00022763"/>
    </source>
</evidence>
<dbReference type="Pfam" id="PF00717">
    <property type="entry name" value="Peptidase_S24"/>
    <property type="match status" value="1"/>
</dbReference>
<organism evidence="8">
    <name type="scientific">marine metagenome</name>
    <dbReference type="NCBI Taxonomy" id="408172"/>
    <lineage>
        <taxon>unclassified sequences</taxon>
        <taxon>metagenomes</taxon>
        <taxon>ecological metagenomes</taxon>
    </lineage>
</organism>
<dbReference type="GO" id="GO:0003677">
    <property type="term" value="F:DNA binding"/>
    <property type="evidence" value="ECO:0007669"/>
    <property type="project" value="InterPro"/>
</dbReference>
<dbReference type="PRINTS" id="PR00726">
    <property type="entry name" value="LEXASERPTASE"/>
</dbReference>
<dbReference type="AlphaFoldDB" id="A0A381WEV3"/>
<evidence type="ECO:0000313" key="8">
    <source>
        <dbReference type="EMBL" id="SVA51059.1"/>
    </source>
</evidence>
<feature type="non-terminal residue" evidence="8">
    <location>
        <position position="1"/>
    </location>
</feature>
<accession>A0A381WEV3</accession>
<dbReference type="SUPFAM" id="SSF51306">
    <property type="entry name" value="LexA/Signal peptidase"/>
    <property type="match status" value="1"/>
</dbReference>
<gene>
    <name evidence="8" type="ORF">METZ01_LOCUS103913</name>
</gene>
<keyword evidence="6" id="KW-0742">SOS response</keyword>